<dbReference type="GO" id="GO:0043023">
    <property type="term" value="F:ribosomal large subunit binding"/>
    <property type="evidence" value="ECO:0007669"/>
    <property type="project" value="TreeGrafter"/>
</dbReference>
<dbReference type="GO" id="GO:0016567">
    <property type="term" value="P:protein ubiquitination"/>
    <property type="evidence" value="ECO:0007669"/>
    <property type="project" value="UniProtKB-UniPathway"/>
</dbReference>
<keyword evidence="7" id="KW-0963">Cytoplasm</keyword>
<dbReference type="InterPro" id="IPR001841">
    <property type="entry name" value="Znf_RING"/>
</dbReference>
<dbReference type="EMBL" id="CCYA01000265">
    <property type="protein sequence ID" value="CEH17942.1"/>
    <property type="molecule type" value="Genomic_DNA"/>
</dbReference>
<feature type="region of interest" description="Disordered" evidence="16">
    <location>
        <begin position="252"/>
        <end position="275"/>
    </location>
</feature>
<dbReference type="STRING" id="401625.A0A0P1BPG6"/>
<dbReference type="GO" id="GO:0061630">
    <property type="term" value="F:ubiquitin protein ligase activity"/>
    <property type="evidence" value="ECO:0007669"/>
    <property type="project" value="UniProtKB-UniRule"/>
</dbReference>
<evidence type="ECO:0000256" key="9">
    <source>
        <dbReference type="ARBA" id="ARBA00022723"/>
    </source>
</evidence>
<dbReference type="GO" id="GO:0072344">
    <property type="term" value="P:rescue of stalled ribosome"/>
    <property type="evidence" value="ECO:0007669"/>
    <property type="project" value="UniProtKB-UniRule"/>
</dbReference>
<feature type="compositionally biased region" description="Pro residues" evidence="16">
    <location>
        <begin position="62"/>
        <end position="73"/>
    </location>
</feature>
<keyword evidence="9 15" id="KW-0479">Metal-binding</keyword>
<dbReference type="Pfam" id="PF22958">
    <property type="entry name" value="Ltn1_1st"/>
    <property type="match status" value="1"/>
</dbReference>
<dbReference type="PROSITE" id="PS50089">
    <property type="entry name" value="ZF_RING_2"/>
    <property type="match status" value="1"/>
</dbReference>
<dbReference type="Gene3D" id="3.30.40.10">
    <property type="entry name" value="Zinc/RING finger domain, C3HC4 (zinc finger)"/>
    <property type="match status" value="1"/>
</dbReference>
<evidence type="ECO:0000256" key="2">
    <source>
        <dbReference type="ARBA" id="ARBA00004514"/>
    </source>
</evidence>
<dbReference type="Proteomes" id="UP000054845">
    <property type="component" value="Unassembled WGS sequence"/>
</dbReference>
<evidence type="ECO:0000256" key="5">
    <source>
        <dbReference type="ARBA" id="ARBA00012483"/>
    </source>
</evidence>
<accession>A0A0P1BPG6</accession>
<dbReference type="GO" id="GO:0005829">
    <property type="term" value="C:cytosol"/>
    <property type="evidence" value="ECO:0007669"/>
    <property type="project" value="UniProtKB-SubCell"/>
</dbReference>
<evidence type="ECO:0000256" key="11">
    <source>
        <dbReference type="ARBA" id="ARBA00022771"/>
    </source>
</evidence>
<comment type="similarity">
    <text evidence="4 15">Belongs to the LTN1 family.</text>
</comment>
<evidence type="ECO:0000256" key="7">
    <source>
        <dbReference type="ARBA" id="ARBA00022490"/>
    </source>
</evidence>
<dbReference type="InterPro" id="IPR054477">
    <property type="entry name" value="LTN1_E3_ligase_6th"/>
</dbReference>
<keyword evidence="18" id="KW-0436">Ligase</keyword>
<evidence type="ECO:0000256" key="1">
    <source>
        <dbReference type="ARBA" id="ARBA00000900"/>
    </source>
</evidence>
<dbReference type="InterPro" id="IPR013083">
    <property type="entry name" value="Znf_RING/FYVE/PHD"/>
</dbReference>
<dbReference type="InterPro" id="IPR054478">
    <property type="entry name" value="LTN1_UBC"/>
</dbReference>
<dbReference type="GO" id="GO:1990116">
    <property type="term" value="P:ribosome-associated ubiquitin-dependent protein catabolic process"/>
    <property type="evidence" value="ECO:0007669"/>
    <property type="project" value="UniProtKB-UniRule"/>
</dbReference>
<dbReference type="PANTHER" id="PTHR12389">
    <property type="entry name" value="ZINC FINGER PROTEIN 294"/>
    <property type="match status" value="1"/>
</dbReference>
<evidence type="ECO:0000256" key="14">
    <source>
        <dbReference type="PROSITE-ProRule" id="PRU00175"/>
    </source>
</evidence>
<keyword evidence="19" id="KW-1185">Reference proteome</keyword>
<dbReference type="PANTHER" id="PTHR12389:SF0">
    <property type="entry name" value="E3 UBIQUITIN-PROTEIN LIGASE LISTERIN"/>
    <property type="match status" value="1"/>
</dbReference>
<dbReference type="InterPro" id="IPR039795">
    <property type="entry name" value="LTN1/Rkr1"/>
</dbReference>
<dbReference type="InterPro" id="IPR054476">
    <property type="entry name" value="Ltn1_N"/>
</dbReference>
<feature type="compositionally biased region" description="Low complexity" evidence="16">
    <location>
        <begin position="252"/>
        <end position="268"/>
    </location>
</feature>
<protein>
    <recommendedName>
        <fullName evidence="6 15">E3 ubiquitin-protein ligase listerin</fullName>
        <ecNumber evidence="5 15">2.3.2.27</ecNumber>
    </recommendedName>
    <alternativeName>
        <fullName evidence="15">RING-type E3 ubiquitin transferase listerin</fullName>
    </alternativeName>
</protein>
<evidence type="ECO:0000256" key="15">
    <source>
        <dbReference type="RuleBase" id="RU367090"/>
    </source>
</evidence>
<dbReference type="Pfam" id="PF23009">
    <property type="entry name" value="UBC_like"/>
    <property type="match status" value="1"/>
</dbReference>
<evidence type="ECO:0000256" key="6">
    <source>
        <dbReference type="ARBA" id="ARBA00017157"/>
    </source>
</evidence>
<evidence type="ECO:0000256" key="8">
    <source>
        <dbReference type="ARBA" id="ARBA00022679"/>
    </source>
</evidence>
<evidence type="ECO:0000256" key="3">
    <source>
        <dbReference type="ARBA" id="ARBA00004906"/>
    </source>
</evidence>
<comment type="subunit">
    <text evidence="15">Component of the ribosome quality control complex (RQC).</text>
</comment>
<keyword evidence="10" id="KW-0677">Repeat</keyword>
<keyword evidence="8 15" id="KW-0808">Transferase</keyword>
<reference evidence="18 19" key="1">
    <citation type="submission" date="2014-09" db="EMBL/GenBank/DDBJ databases">
        <authorList>
            <person name="Magalhaes I.L.F."/>
            <person name="Oliveira U."/>
            <person name="Santos F.R."/>
            <person name="Vidigal T.H.D.A."/>
            <person name="Brescovit A.D."/>
            <person name="Santos A.J."/>
        </authorList>
    </citation>
    <scope>NUCLEOTIDE SEQUENCE [LARGE SCALE GENOMIC DNA]</scope>
</reference>
<dbReference type="SUPFAM" id="SSF57850">
    <property type="entry name" value="RING/U-box"/>
    <property type="match status" value="1"/>
</dbReference>
<comment type="pathway">
    <text evidence="3 15">Protein modification; protein ubiquitination.</text>
</comment>
<feature type="compositionally biased region" description="Pro residues" evidence="16">
    <location>
        <begin position="371"/>
        <end position="381"/>
    </location>
</feature>
<dbReference type="UniPathway" id="UPA00143"/>
<feature type="region of interest" description="Disordered" evidence="16">
    <location>
        <begin position="1"/>
        <end position="79"/>
    </location>
</feature>
<keyword evidence="12 15" id="KW-0833">Ubl conjugation pathway</keyword>
<feature type="domain" description="RING-type" evidence="17">
    <location>
        <begin position="1572"/>
        <end position="1621"/>
    </location>
</feature>
<sequence>MPKTAGKGKSSATPATRKKNERAALKKQGIDPDTVGKGKGAKGGPQQQRVQKKKKNQKKIFVPPPKPPPPPPDPLDDMGLASLLPAGLVVLLRRASKKDVITRTRACEALLSWVRGSDEEGITASDDERREAEVTWLPCWAHLFPRLSISPTRRLRSLAASIHAVLLTQGHTRAEMLNTPAYVESTLGPLVVLAHDTDRGVARGAKTALEGFVQWTTATADQRLDAREQLYTLLPHLRLLLLSPSPAAALRETAPAANSSNASGSGTPVPHAPVRFDSGLARDAKARDDANVEEDIRATDGRLAAGAAGALAWVVSSHPAPLPMEQFEELLTSAEMWSLLTPPDIVKLELPAPPVPAPEAVKAKRSKKRPPSPPPPPPLPPIGSETPLARARAWSLVSSLVSSGTPALLDAALPVFAPLAMPAFWAERDATDPANVPLRARAALEPAQPFSGAVRRLAAFSEDLCLVKTILARSRTSLHALAKQGTSSLALSRAVRTLAAIGASGAPNGLDNAVRELVLDSTGTAANVLCASTEEASIAPLVSLIGSLLHTFPEAHVNAEEGIANALASAARNVLPQALRDAHVPGAAAANFYASYLPLVQDGNERGEVWTNALESISSPAGLDAEALEALFSAAETLSASLLSEENVTSARLDEQVLTLGTAVFNGTEQPSGSERAVLSRLLDRPLPFVTQATSNALLGLLVQALGSHSTNEESKRHASTLLALLEAWCTTRERLQKLVSDPTLRPASAAVFCLAHLEPSPEYGTAATRLWNALAAEPTAGVAAVALLRERILQPGTSLRALLRAGEALPPTADGSSLLLSEAELASFFTEACASRPRSELAVLDPLVPYGNADDINSKAATEGKQEYDAAGLSTYARAVAVMIQVLSKAGKGARATPWALPHLILFAIAAEDATSLHAASPFFFAPGAHTQALAKYATDAVSVATAMISGLAGDLDDHWHLGTTDALRKPSAATKGLAAALHSLWYRNESQAARVLSRLLAGILSFSAATEAAGIAWLRLAQGATDSKHSSAAAVLKVVKPLVLSSPVYERVRNELAARLAGIPPTRVEKEGLPLLRLLLAAAPPEDAPVALVPQQRAIFLLQAVQKWYASDEAELGEESFVRLSQIFSELLPIVDNMPGSHLELILDVLEAQLEAGGWTADGLPTTQAALRLLEQVQQRAARAQALREVWNARQAEVLSMLRPLFLDQPLESGINVPLSETTALLARLVRRLPDSAFKQEGDETRLTTLLQAPDGRVQLTAYRRLATFVRSRVSDLVVEAAVDPTHAGKAAALSVQLTQQCSSAPGAGLPIADIGRYAEEAMEEPQTTLAFFLSWLALFEHFEEASLALKSAFAAQIEQMELLSNGFLPTTFGLMLRKDSTGRPWDPRGWALDEVFLDDVDPYAPGTLQLLAGHLFHRALGHLAVGVRNYVMSMRDRALSSSITSLTTRHFSPVLAGAELAHLRSGDARSTLEGEGLSIKITTANEVVATYTVDEQDMQIGVSFPNDFPLHGVEVRDIKRVGVSEARWRSWLLATQQLLTGKNGLVFDALLLFKRNAEAMFAGYEGSECAICYSIIGGESGSLMLPTKKCATCKKPFHSSCLLRWSLTSGSSTCPMCRSIL</sequence>
<dbReference type="InterPro" id="IPR039804">
    <property type="entry name" value="RING-CH-C4HC3_LTN1"/>
</dbReference>
<dbReference type="GO" id="GO:0016874">
    <property type="term" value="F:ligase activity"/>
    <property type="evidence" value="ECO:0007669"/>
    <property type="project" value="UniProtKB-KW"/>
</dbReference>
<evidence type="ECO:0000256" key="16">
    <source>
        <dbReference type="SAM" id="MobiDB-lite"/>
    </source>
</evidence>
<dbReference type="OrthoDB" id="6108at2759"/>
<evidence type="ECO:0000256" key="10">
    <source>
        <dbReference type="ARBA" id="ARBA00022737"/>
    </source>
</evidence>
<dbReference type="Pfam" id="PF22999">
    <property type="entry name" value="LTN1_E3_ligase_6th"/>
    <property type="match status" value="1"/>
</dbReference>
<evidence type="ECO:0000313" key="18">
    <source>
        <dbReference type="EMBL" id="CEH17942.1"/>
    </source>
</evidence>
<comment type="catalytic activity">
    <reaction evidence="1 15">
        <text>S-ubiquitinyl-[E2 ubiquitin-conjugating enzyme]-L-cysteine + [acceptor protein]-L-lysine = [E2 ubiquitin-conjugating enzyme]-L-cysteine + N(6)-ubiquitinyl-[acceptor protein]-L-lysine.</text>
        <dbReference type="EC" id="2.3.2.27"/>
    </reaction>
</comment>
<feature type="region of interest" description="Disordered" evidence="16">
    <location>
        <begin position="357"/>
        <end position="385"/>
    </location>
</feature>
<evidence type="ECO:0000256" key="4">
    <source>
        <dbReference type="ARBA" id="ARBA00007997"/>
    </source>
</evidence>
<keyword evidence="13 15" id="KW-0862">Zinc</keyword>
<name>A0A0P1BPG6_9BASI</name>
<evidence type="ECO:0000256" key="13">
    <source>
        <dbReference type="ARBA" id="ARBA00022833"/>
    </source>
</evidence>
<evidence type="ECO:0000256" key="12">
    <source>
        <dbReference type="ARBA" id="ARBA00022786"/>
    </source>
</evidence>
<evidence type="ECO:0000259" key="17">
    <source>
        <dbReference type="PROSITE" id="PS50089"/>
    </source>
</evidence>
<evidence type="ECO:0000313" key="19">
    <source>
        <dbReference type="Proteomes" id="UP000054845"/>
    </source>
</evidence>
<proteinExistence type="inferred from homology"/>
<comment type="function">
    <text evidence="15">E3 ubiquitin-protein ligase. Component of the ribosome quality control complex (RQC), a ribosome-associated complex that mediates ubiquitination and extraction of incompletely synthesized nascent chains for proteasomal degradation.</text>
</comment>
<comment type="subcellular location">
    <subcellularLocation>
        <location evidence="2">Cytoplasm</location>
        <location evidence="2">Cytosol</location>
    </subcellularLocation>
</comment>
<organism evidence="18 19">
    <name type="scientific">Ceraceosorus bombacis</name>
    <dbReference type="NCBI Taxonomy" id="401625"/>
    <lineage>
        <taxon>Eukaryota</taxon>
        <taxon>Fungi</taxon>
        <taxon>Dikarya</taxon>
        <taxon>Basidiomycota</taxon>
        <taxon>Ustilaginomycotina</taxon>
        <taxon>Exobasidiomycetes</taxon>
        <taxon>Ceraceosorales</taxon>
        <taxon>Ceraceosoraceae</taxon>
        <taxon>Ceraceosorus</taxon>
    </lineage>
</organism>
<keyword evidence="11 14" id="KW-0863">Zinc-finger</keyword>
<dbReference type="EC" id="2.3.2.27" evidence="5 15"/>
<dbReference type="GO" id="GO:0008270">
    <property type="term" value="F:zinc ion binding"/>
    <property type="evidence" value="ECO:0007669"/>
    <property type="project" value="UniProtKB-KW"/>
</dbReference>
<feature type="compositionally biased region" description="Basic and acidic residues" evidence="16">
    <location>
        <begin position="21"/>
        <end position="36"/>
    </location>
</feature>
<dbReference type="GO" id="GO:1990112">
    <property type="term" value="C:RQC complex"/>
    <property type="evidence" value="ECO:0007669"/>
    <property type="project" value="UniProtKB-UniRule"/>
</dbReference>
<dbReference type="CDD" id="cd16491">
    <property type="entry name" value="RING-CH-C4HC3_LTN1"/>
    <property type="match status" value="1"/>
</dbReference>